<accession>A0A101PNI0</accession>
<comment type="caution">
    <text evidence="1">The sequence shown here is derived from an EMBL/GenBank/DDBJ whole genome shotgun (WGS) entry which is preliminary data.</text>
</comment>
<dbReference type="EMBL" id="LMWP01000077">
    <property type="protein sequence ID" value="KUN14775.1"/>
    <property type="molecule type" value="Genomic_DNA"/>
</dbReference>
<dbReference type="RefSeq" id="WP_059267264.1">
    <property type="nucleotide sequence ID" value="NZ_KQ948385.1"/>
</dbReference>
<sequence length="136" mass="14850">MGVEKAEPGDEQAVAAACHRVLWDMRPFDADETRALLEELDGHVRALSPQVTAFVPELAGETRETAFVVLRNVDRVLYPDAPSTDWQLRLHDLAVLARALRELRALGRRRVGGERRGGGVDEAADPSGWLAARAGA</sequence>
<dbReference type="Proteomes" id="UP000053398">
    <property type="component" value="Unassembled WGS sequence"/>
</dbReference>
<gene>
    <name evidence="1" type="ORF">AQJ11_44135</name>
</gene>
<reference evidence="1 2" key="1">
    <citation type="submission" date="2015-10" db="EMBL/GenBank/DDBJ databases">
        <title>Draft genome sequence of Streptomyces corchorusii DSM 40340, type strain for the species Streptomyces corchorusii.</title>
        <authorList>
            <person name="Ruckert C."/>
            <person name="Winkler A."/>
            <person name="Kalinowski J."/>
            <person name="Kampfer P."/>
            <person name="Glaeser S."/>
        </authorList>
    </citation>
    <scope>NUCLEOTIDE SEQUENCE [LARGE SCALE GENOMIC DNA]</scope>
    <source>
        <strain evidence="1 2">DSM 40340</strain>
    </source>
</reference>
<protein>
    <submittedName>
        <fullName evidence="1">Uncharacterized protein</fullName>
    </submittedName>
</protein>
<proteinExistence type="predicted"/>
<keyword evidence="2" id="KW-1185">Reference proteome</keyword>
<dbReference type="AlphaFoldDB" id="A0A101PNI0"/>
<organism evidence="1 2">
    <name type="scientific">Streptomyces corchorusii</name>
    <name type="common">Streptomyces chibaensis</name>
    <dbReference type="NCBI Taxonomy" id="1903"/>
    <lineage>
        <taxon>Bacteria</taxon>
        <taxon>Bacillati</taxon>
        <taxon>Actinomycetota</taxon>
        <taxon>Actinomycetes</taxon>
        <taxon>Kitasatosporales</taxon>
        <taxon>Streptomycetaceae</taxon>
        <taxon>Streptomyces</taxon>
    </lineage>
</organism>
<name>A0A101PNI0_STRCK</name>
<evidence type="ECO:0000313" key="1">
    <source>
        <dbReference type="EMBL" id="KUN14775.1"/>
    </source>
</evidence>
<evidence type="ECO:0000313" key="2">
    <source>
        <dbReference type="Proteomes" id="UP000053398"/>
    </source>
</evidence>